<feature type="region of interest" description="Disordered" evidence="1">
    <location>
        <begin position="1"/>
        <end position="54"/>
    </location>
</feature>
<name>A0ABP2EPR6_AJEDR</name>
<dbReference type="Proteomes" id="UP000002039">
    <property type="component" value="Unassembled WGS sequence"/>
</dbReference>
<evidence type="ECO:0000313" key="2">
    <source>
        <dbReference type="EMBL" id="EEQ85532.1"/>
    </source>
</evidence>
<proteinExistence type="predicted"/>
<dbReference type="GeneID" id="69030312"/>
<gene>
    <name evidence="2" type="ORF">BDCG_08801</name>
</gene>
<evidence type="ECO:0000256" key="1">
    <source>
        <dbReference type="SAM" id="MobiDB-lite"/>
    </source>
</evidence>
<sequence length="113" mass="13273">MTTRQALIFPDNRTPIRKDNKTPNRQESFDDTPPAEKGEQRHLQPSESEQRPAPNIIAYFERLNELYTIYPHFSRLCTYRSNSEQPGICELNKFNRVTRSTFKATQFRGLPRA</sequence>
<feature type="compositionally biased region" description="Basic and acidic residues" evidence="1">
    <location>
        <begin position="14"/>
        <end position="50"/>
    </location>
</feature>
<accession>A0ABP2EPR6</accession>
<evidence type="ECO:0000313" key="3">
    <source>
        <dbReference type="Proteomes" id="UP000002039"/>
    </source>
</evidence>
<reference evidence="3" key="1">
    <citation type="journal article" date="2015" name="PLoS Genet.">
        <title>The dynamic genome and transcriptome of the human fungal pathogen Blastomyces and close relative Emmonsia.</title>
        <authorList>
            <person name="Munoz J.F."/>
            <person name="Gauthier G.M."/>
            <person name="Desjardins C.A."/>
            <person name="Gallo J.E."/>
            <person name="Holder J."/>
            <person name="Sullivan T.D."/>
            <person name="Marty A.J."/>
            <person name="Carmen J.C."/>
            <person name="Chen Z."/>
            <person name="Ding L."/>
            <person name="Gujja S."/>
            <person name="Magrini V."/>
            <person name="Misas E."/>
            <person name="Mitreva M."/>
            <person name="Priest M."/>
            <person name="Saif S."/>
            <person name="Whiston E.A."/>
            <person name="Young S."/>
            <person name="Zeng Q."/>
            <person name="Goldman W.E."/>
            <person name="Mardis E.R."/>
            <person name="Taylor J.W."/>
            <person name="McEwen J.G."/>
            <person name="Clay O.K."/>
            <person name="Klein B.S."/>
            <person name="Cuomo C.A."/>
        </authorList>
    </citation>
    <scope>NUCLEOTIDE SEQUENCE [LARGE SCALE GENOMIC DNA]</scope>
    <source>
        <strain evidence="3">ER-3 / ATCC MYA-2586</strain>
    </source>
</reference>
<organism evidence="2 3">
    <name type="scientific">Ajellomyces dermatitidis (strain ER-3 / ATCC MYA-2586)</name>
    <name type="common">Blastomyces dermatitidis</name>
    <dbReference type="NCBI Taxonomy" id="559297"/>
    <lineage>
        <taxon>Eukaryota</taxon>
        <taxon>Fungi</taxon>
        <taxon>Dikarya</taxon>
        <taxon>Ascomycota</taxon>
        <taxon>Pezizomycotina</taxon>
        <taxon>Eurotiomycetes</taxon>
        <taxon>Eurotiomycetidae</taxon>
        <taxon>Onygenales</taxon>
        <taxon>Ajellomycetaceae</taxon>
        <taxon>Blastomyces</taxon>
    </lineage>
</organism>
<protein>
    <submittedName>
        <fullName evidence="2">Uncharacterized protein</fullName>
    </submittedName>
</protein>
<dbReference type="EMBL" id="EQ999984">
    <property type="protein sequence ID" value="EEQ85532.1"/>
    <property type="molecule type" value="Genomic_DNA"/>
</dbReference>
<dbReference type="RefSeq" id="XP_045273265.1">
    <property type="nucleotide sequence ID" value="XM_045424585.1"/>
</dbReference>
<keyword evidence="3" id="KW-1185">Reference proteome</keyword>